<feature type="transmembrane region" description="Helical" evidence="6">
    <location>
        <begin position="154"/>
        <end position="173"/>
    </location>
</feature>
<dbReference type="Gene3D" id="1.10.287.70">
    <property type="match status" value="1"/>
</dbReference>
<evidence type="ECO:0000313" key="8">
    <source>
        <dbReference type="EMBL" id="CAK9083010.1"/>
    </source>
</evidence>
<comment type="subcellular location">
    <subcellularLocation>
        <location evidence="1">Membrane</location>
        <topology evidence="1">Multi-pass membrane protein</topology>
    </subcellularLocation>
</comment>
<evidence type="ECO:0000256" key="4">
    <source>
        <dbReference type="ARBA" id="ARBA00023136"/>
    </source>
</evidence>
<evidence type="ECO:0000256" key="5">
    <source>
        <dbReference type="SAM" id="Coils"/>
    </source>
</evidence>
<feature type="transmembrane region" description="Helical" evidence="6">
    <location>
        <begin position="365"/>
        <end position="388"/>
    </location>
</feature>
<accession>A0ABP0Q423</accession>
<protein>
    <submittedName>
        <fullName evidence="8">Cation channel sperm-associated protein 1 (CatSper1)</fullName>
    </submittedName>
</protein>
<dbReference type="InterPro" id="IPR005821">
    <property type="entry name" value="Ion_trans_dom"/>
</dbReference>
<keyword evidence="9" id="KW-1185">Reference proteome</keyword>
<keyword evidence="4 6" id="KW-0472">Membrane</keyword>
<dbReference type="EMBL" id="CAXAMM010039018">
    <property type="protein sequence ID" value="CAK9083010.1"/>
    <property type="molecule type" value="Genomic_DNA"/>
</dbReference>
<evidence type="ECO:0000256" key="6">
    <source>
        <dbReference type="SAM" id="Phobius"/>
    </source>
</evidence>
<comment type="caution">
    <text evidence="8">The sequence shown here is derived from an EMBL/GenBank/DDBJ whole genome shotgun (WGS) entry which is preliminary data.</text>
</comment>
<reference evidence="8 9" key="1">
    <citation type="submission" date="2024-02" db="EMBL/GenBank/DDBJ databases">
        <authorList>
            <person name="Chen Y."/>
            <person name="Shah S."/>
            <person name="Dougan E. K."/>
            <person name="Thang M."/>
            <person name="Chan C."/>
        </authorList>
    </citation>
    <scope>NUCLEOTIDE SEQUENCE [LARGE SCALE GENOMIC DNA]</scope>
</reference>
<evidence type="ECO:0000259" key="7">
    <source>
        <dbReference type="Pfam" id="PF00520"/>
    </source>
</evidence>
<evidence type="ECO:0000256" key="1">
    <source>
        <dbReference type="ARBA" id="ARBA00004141"/>
    </source>
</evidence>
<evidence type="ECO:0000256" key="2">
    <source>
        <dbReference type="ARBA" id="ARBA00022692"/>
    </source>
</evidence>
<keyword evidence="2 6" id="KW-0812">Transmembrane</keyword>
<dbReference type="PANTHER" id="PTHR10037">
    <property type="entry name" value="VOLTAGE-GATED CATION CHANNEL CALCIUM AND SODIUM"/>
    <property type="match status" value="1"/>
</dbReference>
<feature type="transmembrane region" description="Helical" evidence="6">
    <location>
        <begin position="221"/>
        <end position="242"/>
    </location>
</feature>
<feature type="coiled-coil region" evidence="5">
    <location>
        <begin position="22"/>
        <end position="52"/>
    </location>
</feature>
<feature type="transmembrane region" description="Helical" evidence="6">
    <location>
        <begin position="194"/>
        <end position="215"/>
    </location>
</feature>
<dbReference type="InterPro" id="IPR027359">
    <property type="entry name" value="Volt_channel_dom_sf"/>
</dbReference>
<sequence>MAEASRDLAQGTIEVMVSESVCAKERMEAREVEEAYQKFEESEEHIKELLQRGAISLDEARRLRTRGKMHEQEDQDEKPKISSAVLAGADHKTNEQIIEEALKTKKQAWLIEACRKALRLDKLQNRIQIEKHKRSLPEYQHKYPFIHSMVKNGMTFELLTFFLVACNGVLTGVQISVKEPGRDLPVIYSALEEFFNVVFIVEILLRVMADGWTWFFATGNAVDVILIIVTGIIPTYILQGIFNVDSGELRIGQALRCVRLIRILKSVRTISAFRILWSLVSGIVDSGRILLWTLTIILVVLYMFSIFFVQLLVKSGLNLTPDQTDMVDGFMKTVPEAMFTLFQCLTLDSWTWFSRELQKDQPFVGVLWLLYVAVACMVLNNLVIAVIVNNAIARAEEDEELQASIARETTEGELNDLRQLFDELVPEADRDYMTQEEYEDAVEKQNETLWTKLKLNNLEEDEIMNLWTYMDWEEHIDREEFAQQIRNLKGECKAKHSYTVAMNLKKLDARLIQAKNYLETHKSLCEALKKETTQAQLELSRALHETRQFLLLTRRCIPGGQIPATASTQRRIEGFQGEVAKKVQPLLTPMMDLQEDTDETFRAQLVKMREQEGFSLPGEIDDSQAAQAFVPPMG</sequence>
<gene>
    <name evidence="8" type="ORF">SCF082_LOCUS39424</name>
</gene>
<dbReference type="InterPro" id="IPR043203">
    <property type="entry name" value="VGCC_Ca_Na"/>
</dbReference>
<dbReference type="Proteomes" id="UP001642464">
    <property type="component" value="Unassembled WGS sequence"/>
</dbReference>
<feature type="domain" description="Ion transport" evidence="7">
    <location>
        <begin position="155"/>
        <end position="390"/>
    </location>
</feature>
<dbReference type="SUPFAM" id="SSF81324">
    <property type="entry name" value="Voltage-gated potassium channels"/>
    <property type="match status" value="1"/>
</dbReference>
<keyword evidence="5" id="KW-0175">Coiled coil</keyword>
<dbReference type="Gene3D" id="1.20.120.350">
    <property type="entry name" value="Voltage-gated potassium channels. Chain C"/>
    <property type="match status" value="1"/>
</dbReference>
<dbReference type="PANTHER" id="PTHR10037:SF62">
    <property type="entry name" value="SODIUM CHANNEL PROTEIN 60E"/>
    <property type="match status" value="1"/>
</dbReference>
<organism evidence="8 9">
    <name type="scientific">Durusdinium trenchii</name>
    <dbReference type="NCBI Taxonomy" id="1381693"/>
    <lineage>
        <taxon>Eukaryota</taxon>
        <taxon>Sar</taxon>
        <taxon>Alveolata</taxon>
        <taxon>Dinophyceae</taxon>
        <taxon>Suessiales</taxon>
        <taxon>Symbiodiniaceae</taxon>
        <taxon>Durusdinium</taxon>
    </lineage>
</organism>
<name>A0ABP0Q423_9DINO</name>
<proteinExistence type="predicted"/>
<evidence type="ECO:0000256" key="3">
    <source>
        <dbReference type="ARBA" id="ARBA00022989"/>
    </source>
</evidence>
<evidence type="ECO:0000313" key="9">
    <source>
        <dbReference type="Proteomes" id="UP001642464"/>
    </source>
</evidence>
<feature type="transmembrane region" description="Helical" evidence="6">
    <location>
        <begin position="289"/>
        <end position="313"/>
    </location>
</feature>
<keyword evidence="3 6" id="KW-1133">Transmembrane helix</keyword>
<dbReference type="Pfam" id="PF00520">
    <property type="entry name" value="Ion_trans"/>
    <property type="match status" value="1"/>
</dbReference>